<dbReference type="VEuPathDB" id="PiroplasmaDB:BBOV_III003765"/>
<protein>
    <submittedName>
        <fullName evidence="1">Uncharacterized protein</fullName>
    </submittedName>
</protein>
<proteinExistence type="evidence at transcript level"/>
<dbReference type="EMBL" id="AK440759">
    <property type="protein sequence ID" value="BAN64553.1"/>
    <property type="molecule type" value="mRNA"/>
</dbReference>
<organism evidence="1">
    <name type="scientific">Babesia bovis</name>
    <dbReference type="NCBI Taxonomy" id="5865"/>
    <lineage>
        <taxon>Eukaryota</taxon>
        <taxon>Sar</taxon>
        <taxon>Alveolata</taxon>
        <taxon>Apicomplexa</taxon>
        <taxon>Aconoidasida</taxon>
        <taxon>Piroplasmida</taxon>
        <taxon>Babesiidae</taxon>
        <taxon>Babesia</taxon>
    </lineage>
</organism>
<name>S6AZS2_BABBO</name>
<sequence>MKLKIWNVFNYPLFIRRCNCMKNIKQLPMFIPLIRCNFCSHLCFIKSIFAYAKSALGSF</sequence>
<accession>S6AZS2</accession>
<reference evidence="1" key="1">
    <citation type="journal article" date="2014" name="BMC Genomics">
        <title>The Babesia bovis gene and promoter model: an update from full-length EST analysis.</title>
        <authorList>
            <person name="Yamagishi J."/>
            <person name="Wakaguri H."/>
            <person name="Yokoyama N."/>
            <person name="Yamashita R."/>
            <person name="Suzuki Y."/>
            <person name="Xuan X."/>
            <person name="Igarashi I."/>
        </authorList>
    </citation>
    <scope>NUCLEOTIDE SEQUENCE</scope>
    <source>
        <strain evidence="1">Texas</strain>
    </source>
</reference>
<evidence type="ECO:0000313" key="1">
    <source>
        <dbReference type="EMBL" id="BAN64553.1"/>
    </source>
</evidence>
<dbReference type="AlphaFoldDB" id="S6AZS2"/>